<evidence type="ECO:0000256" key="1">
    <source>
        <dbReference type="SAM" id="MobiDB-lite"/>
    </source>
</evidence>
<feature type="compositionally biased region" description="Basic and acidic residues" evidence="1">
    <location>
        <begin position="155"/>
        <end position="168"/>
    </location>
</feature>
<feature type="region of interest" description="Disordered" evidence="1">
    <location>
        <begin position="155"/>
        <end position="186"/>
    </location>
</feature>
<proteinExistence type="predicted"/>
<name>A0A6C0DAZ7_9ZZZZ</name>
<reference evidence="2" key="1">
    <citation type="journal article" date="2020" name="Nature">
        <title>Giant virus diversity and host interactions through global metagenomics.</title>
        <authorList>
            <person name="Schulz F."/>
            <person name="Roux S."/>
            <person name="Paez-Espino D."/>
            <person name="Jungbluth S."/>
            <person name="Walsh D.A."/>
            <person name="Denef V.J."/>
            <person name="McMahon K.D."/>
            <person name="Konstantinidis K.T."/>
            <person name="Eloe-Fadrosh E.A."/>
            <person name="Kyrpides N.C."/>
            <person name="Woyke T."/>
        </authorList>
    </citation>
    <scope>NUCLEOTIDE SEQUENCE</scope>
    <source>
        <strain evidence="2">GVMAG-M-3300023174-132</strain>
    </source>
</reference>
<organism evidence="2">
    <name type="scientific">viral metagenome</name>
    <dbReference type="NCBI Taxonomy" id="1070528"/>
    <lineage>
        <taxon>unclassified sequences</taxon>
        <taxon>metagenomes</taxon>
        <taxon>organismal metagenomes</taxon>
    </lineage>
</organism>
<protein>
    <submittedName>
        <fullName evidence="2">Uncharacterized protein</fullName>
    </submittedName>
</protein>
<evidence type="ECO:0000313" key="2">
    <source>
        <dbReference type="EMBL" id="QHT13583.1"/>
    </source>
</evidence>
<accession>A0A6C0DAZ7</accession>
<sequence>MYMNRRISGNTSPVHPNKYFAVPHKSKPMSARRLGEHLCPPEGASGHSKPLKDILDGLSEENTLAYFFIKAPSLRRQQKGESDDAYEEREQEYLDIYQGADYIFRDEIAEEEFAELLGVKVWVEKPKKPKKKVQNPLTAAQITIHKENIDDIRSGLRALEHGRDHGEDSSESGSKGRKGSDDLFVR</sequence>
<dbReference type="AlphaFoldDB" id="A0A6C0DAZ7"/>
<dbReference type="EMBL" id="MN739575">
    <property type="protein sequence ID" value="QHT13583.1"/>
    <property type="molecule type" value="Genomic_DNA"/>
</dbReference>